<evidence type="ECO:0000313" key="2">
    <source>
        <dbReference type="EMBL" id="TNN63561.1"/>
    </source>
</evidence>
<keyword evidence="3" id="KW-1185">Reference proteome</keyword>
<feature type="compositionally biased region" description="Polar residues" evidence="1">
    <location>
        <begin position="67"/>
        <end position="90"/>
    </location>
</feature>
<feature type="region of interest" description="Disordered" evidence="1">
    <location>
        <begin position="41"/>
        <end position="90"/>
    </location>
</feature>
<evidence type="ECO:0000256" key="1">
    <source>
        <dbReference type="SAM" id="MobiDB-lite"/>
    </source>
</evidence>
<reference evidence="2 3" key="1">
    <citation type="submission" date="2019-03" db="EMBL/GenBank/DDBJ databases">
        <title>First draft genome of Liparis tanakae, snailfish: a comprehensive survey of snailfish specific genes.</title>
        <authorList>
            <person name="Kim W."/>
            <person name="Song I."/>
            <person name="Jeong J.-H."/>
            <person name="Kim D."/>
            <person name="Kim S."/>
            <person name="Ryu S."/>
            <person name="Song J.Y."/>
            <person name="Lee S.K."/>
        </authorList>
    </citation>
    <scope>NUCLEOTIDE SEQUENCE [LARGE SCALE GENOMIC DNA]</scope>
    <source>
        <tissue evidence="2">Muscle</tissue>
    </source>
</reference>
<dbReference type="EMBL" id="SRLO01000270">
    <property type="protein sequence ID" value="TNN63561.1"/>
    <property type="molecule type" value="Genomic_DNA"/>
</dbReference>
<dbReference type="AlphaFoldDB" id="A0A4Z2HD50"/>
<evidence type="ECO:0000313" key="3">
    <source>
        <dbReference type="Proteomes" id="UP000314294"/>
    </source>
</evidence>
<gene>
    <name evidence="2" type="ORF">EYF80_026213</name>
</gene>
<comment type="caution">
    <text evidence="2">The sequence shown here is derived from an EMBL/GenBank/DDBJ whole genome shotgun (WGS) entry which is preliminary data.</text>
</comment>
<protein>
    <submittedName>
        <fullName evidence="2">Uncharacterized protein</fullName>
    </submittedName>
</protein>
<proteinExistence type="predicted"/>
<sequence length="90" mass="9869">MSRERNAVVAHLCGYERKDKGGLTTRTVGCKDVALSSPAIRVAARSETDKERQAEKPRVETKIFPQPSMSGSQMAPVSESQETGQPETYD</sequence>
<accession>A0A4Z2HD50</accession>
<feature type="compositionally biased region" description="Basic and acidic residues" evidence="1">
    <location>
        <begin position="44"/>
        <end position="61"/>
    </location>
</feature>
<name>A0A4Z2HD50_9TELE</name>
<dbReference type="Proteomes" id="UP000314294">
    <property type="component" value="Unassembled WGS sequence"/>
</dbReference>
<organism evidence="2 3">
    <name type="scientific">Liparis tanakae</name>
    <name type="common">Tanaka's snailfish</name>
    <dbReference type="NCBI Taxonomy" id="230148"/>
    <lineage>
        <taxon>Eukaryota</taxon>
        <taxon>Metazoa</taxon>
        <taxon>Chordata</taxon>
        <taxon>Craniata</taxon>
        <taxon>Vertebrata</taxon>
        <taxon>Euteleostomi</taxon>
        <taxon>Actinopterygii</taxon>
        <taxon>Neopterygii</taxon>
        <taxon>Teleostei</taxon>
        <taxon>Neoteleostei</taxon>
        <taxon>Acanthomorphata</taxon>
        <taxon>Eupercaria</taxon>
        <taxon>Perciformes</taxon>
        <taxon>Cottioidei</taxon>
        <taxon>Cottales</taxon>
        <taxon>Liparidae</taxon>
        <taxon>Liparis</taxon>
    </lineage>
</organism>